<dbReference type="SUPFAM" id="SSF48498">
    <property type="entry name" value="Tetracyclin repressor-like, C-terminal domain"/>
    <property type="match status" value="1"/>
</dbReference>
<evidence type="ECO:0000313" key="6">
    <source>
        <dbReference type="EMBL" id="EQD55486.1"/>
    </source>
</evidence>
<evidence type="ECO:0000256" key="2">
    <source>
        <dbReference type="ARBA" id="ARBA00023125"/>
    </source>
</evidence>
<protein>
    <submittedName>
        <fullName evidence="6">Transcriptional regulator, TetR family</fullName>
    </submittedName>
</protein>
<dbReference type="Gene3D" id="1.10.10.60">
    <property type="entry name" value="Homeodomain-like"/>
    <property type="match status" value="1"/>
</dbReference>
<evidence type="ECO:0000256" key="3">
    <source>
        <dbReference type="ARBA" id="ARBA00023163"/>
    </source>
</evidence>
<dbReference type="InterPro" id="IPR050109">
    <property type="entry name" value="HTH-type_TetR-like_transc_reg"/>
</dbReference>
<dbReference type="PRINTS" id="PR00455">
    <property type="entry name" value="HTHTETR"/>
</dbReference>
<feature type="domain" description="HTH tetR-type" evidence="5">
    <location>
        <begin position="24"/>
        <end position="84"/>
    </location>
</feature>
<dbReference type="GO" id="GO:0003700">
    <property type="term" value="F:DNA-binding transcription factor activity"/>
    <property type="evidence" value="ECO:0007669"/>
    <property type="project" value="TreeGrafter"/>
</dbReference>
<reference evidence="6" key="2">
    <citation type="journal article" date="2014" name="ISME J.">
        <title>Microbial stratification in low pH oxic and suboxic macroscopic growths along an acid mine drainage.</title>
        <authorList>
            <person name="Mendez-Garcia C."/>
            <person name="Mesa V."/>
            <person name="Sprenger R.R."/>
            <person name="Richter M."/>
            <person name="Diez M.S."/>
            <person name="Solano J."/>
            <person name="Bargiela R."/>
            <person name="Golyshina O.V."/>
            <person name="Manteca A."/>
            <person name="Ramos J.L."/>
            <person name="Gallego J.R."/>
            <person name="Llorente I."/>
            <person name="Martins Dos Santos V.A."/>
            <person name="Jensen O.N."/>
            <person name="Pelaez A.I."/>
            <person name="Sanchez J."/>
            <person name="Ferrer M."/>
        </authorList>
    </citation>
    <scope>NUCLEOTIDE SEQUENCE</scope>
</reference>
<dbReference type="PANTHER" id="PTHR30055:SF148">
    <property type="entry name" value="TETR-FAMILY TRANSCRIPTIONAL REGULATOR"/>
    <property type="match status" value="1"/>
</dbReference>
<reference evidence="6" key="1">
    <citation type="submission" date="2013-08" db="EMBL/GenBank/DDBJ databases">
        <authorList>
            <person name="Mendez C."/>
            <person name="Richter M."/>
            <person name="Ferrer M."/>
            <person name="Sanchez J."/>
        </authorList>
    </citation>
    <scope>NUCLEOTIDE SEQUENCE</scope>
</reference>
<name>T1A4D1_9ZZZZ</name>
<dbReference type="PROSITE" id="PS50977">
    <property type="entry name" value="HTH_TETR_2"/>
    <property type="match status" value="1"/>
</dbReference>
<evidence type="ECO:0000256" key="4">
    <source>
        <dbReference type="SAM" id="MobiDB-lite"/>
    </source>
</evidence>
<dbReference type="Gene3D" id="1.10.357.10">
    <property type="entry name" value="Tetracycline Repressor, domain 2"/>
    <property type="match status" value="1"/>
</dbReference>
<evidence type="ECO:0000256" key="1">
    <source>
        <dbReference type="ARBA" id="ARBA00023015"/>
    </source>
</evidence>
<feature type="compositionally biased region" description="Basic and acidic residues" evidence="4">
    <location>
        <begin position="1"/>
        <end position="11"/>
    </location>
</feature>
<dbReference type="AlphaFoldDB" id="T1A4D1"/>
<comment type="caution">
    <text evidence="6">The sequence shown here is derived from an EMBL/GenBank/DDBJ whole genome shotgun (WGS) entry which is preliminary data.</text>
</comment>
<feature type="region of interest" description="Disordered" evidence="4">
    <location>
        <begin position="180"/>
        <end position="209"/>
    </location>
</feature>
<dbReference type="PANTHER" id="PTHR30055">
    <property type="entry name" value="HTH-TYPE TRANSCRIPTIONAL REGULATOR RUTR"/>
    <property type="match status" value="1"/>
</dbReference>
<dbReference type="EMBL" id="AUZY01006052">
    <property type="protein sequence ID" value="EQD55486.1"/>
    <property type="molecule type" value="Genomic_DNA"/>
</dbReference>
<organism evidence="6">
    <name type="scientific">mine drainage metagenome</name>
    <dbReference type="NCBI Taxonomy" id="410659"/>
    <lineage>
        <taxon>unclassified sequences</taxon>
        <taxon>metagenomes</taxon>
        <taxon>ecological metagenomes</taxon>
    </lineage>
</organism>
<dbReference type="SUPFAM" id="SSF46689">
    <property type="entry name" value="Homeodomain-like"/>
    <property type="match status" value="1"/>
</dbReference>
<sequence>MIAGNESDRAARPQPRRPGRPRERDLDTALLGATVALLDEVGYLGLTLEGVARRAGASRPALYRRWSHKAALVVDALASVAGTDPAPDTGTLRGDLLAVQVGQAALFNTALARRVVLALLADLAGRPEFAARFLAVYVEPRRASVRRALARAEARGEISSRIDEEVVCDLLAGPPLAGGVGAGPATGGVPTPWPPSTTVLDRDSRSTSP</sequence>
<feature type="region of interest" description="Disordered" evidence="4">
    <location>
        <begin position="1"/>
        <end position="24"/>
    </location>
</feature>
<feature type="non-terminal residue" evidence="6">
    <location>
        <position position="209"/>
    </location>
</feature>
<dbReference type="InterPro" id="IPR011075">
    <property type="entry name" value="TetR_C"/>
</dbReference>
<keyword evidence="2" id="KW-0238">DNA-binding</keyword>
<keyword evidence="3" id="KW-0804">Transcription</keyword>
<gene>
    <name evidence="6" type="ORF">B1B_09203</name>
</gene>
<accession>T1A4D1</accession>
<dbReference type="Pfam" id="PF16859">
    <property type="entry name" value="TetR_C_11"/>
    <property type="match status" value="1"/>
</dbReference>
<evidence type="ECO:0000259" key="5">
    <source>
        <dbReference type="PROSITE" id="PS50977"/>
    </source>
</evidence>
<dbReference type="InterPro" id="IPR036271">
    <property type="entry name" value="Tet_transcr_reg_TetR-rel_C_sf"/>
</dbReference>
<keyword evidence="1" id="KW-0805">Transcription regulation</keyword>
<dbReference type="GO" id="GO:0000976">
    <property type="term" value="F:transcription cis-regulatory region binding"/>
    <property type="evidence" value="ECO:0007669"/>
    <property type="project" value="TreeGrafter"/>
</dbReference>
<dbReference type="InterPro" id="IPR009057">
    <property type="entry name" value="Homeodomain-like_sf"/>
</dbReference>
<dbReference type="Pfam" id="PF00440">
    <property type="entry name" value="TetR_N"/>
    <property type="match status" value="1"/>
</dbReference>
<dbReference type="InterPro" id="IPR001647">
    <property type="entry name" value="HTH_TetR"/>
</dbReference>
<feature type="compositionally biased region" description="Basic and acidic residues" evidence="4">
    <location>
        <begin position="200"/>
        <end position="209"/>
    </location>
</feature>
<proteinExistence type="predicted"/>